<dbReference type="GO" id="GO:0005737">
    <property type="term" value="C:cytoplasm"/>
    <property type="evidence" value="ECO:0007669"/>
    <property type="project" value="TreeGrafter"/>
</dbReference>
<keyword evidence="10" id="KW-0030">Aminoacyl-tRNA synthetase</keyword>
<dbReference type="GO" id="GO:0004817">
    <property type="term" value="F:cysteine-tRNA ligase activity"/>
    <property type="evidence" value="ECO:0007669"/>
    <property type="project" value="TreeGrafter"/>
</dbReference>
<evidence type="ECO:0000259" key="9">
    <source>
        <dbReference type="Pfam" id="PF01406"/>
    </source>
</evidence>
<dbReference type="EMBL" id="MU865797">
    <property type="protein sequence ID" value="KAK4220452.1"/>
    <property type="molecule type" value="Genomic_DNA"/>
</dbReference>
<evidence type="ECO:0000256" key="8">
    <source>
        <dbReference type="SAM" id="MobiDB-lite"/>
    </source>
</evidence>
<dbReference type="InterPro" id="IPR014729">
    <property type="entry name" value="Rossmann-like_a/b/a_fold"/>
</dbReference>
<keyword evidence="5" id="KW-0862">Zinc</keyword>
<dbReference type="Gene3D" id="3.40.50.620">
    <property type="entry name" value="HUPs"/>
    <property type="match status" value="1"/>
</dbReference>
<feature type="non-terminal residue" evidence="10">
    <location>
        <position position="1"/>
    </location>
</feature>
<dbReference type="Proteomes" id="UP001301958">
    <property type="component" value="Unassembled WGS sequence"/>
</dbReference>
<dbReference type="InterPro" id="IPR009080">
    <property type="entry name" value="tRNAsynth_Ia_anticodon-bd"/>
</dbReference>
<feature type="domain" description="tRNA synthetases class I catalytic" evidence="9">
    <location>
        <begin position="100"/>
        <end position="341"/>
    </location>
</feature>
<keyword evidence="2" id="KW-0436">Ligase</keyword>
<dbReference type="GO" id="GO:0046872">
    <property type="term" value="F:metal ion binding"/>
    <property type="evidence" value="ECO:0007669"/>
    <property type="project" value="UniProtKB-KW"/>
</dbReference>
<dbReference type="AlphaFoldDB" id="A0AAN6YQD4"/>
<dbReference type="GO" id="GO:0006423">
    <property type="term" value="P:cysteinyl-tRNA aminoacylation"/>
    <property type="evidence" value="ECO:0007669"/>
    <property type="project" value="TreeGrafter"/>
</dbReference>
<evidence type="ECO:0000256" key="4">
    <source>
        <dbReference type="ARBA" id="ARBA00022741"/>
    </source>
</evidence>
<proteinExistence type="predicted"/>
<dbReference type="InterPro" id="IPR032678">
    <property type="entry name" value="tRNA-synt_1_cat_dom"/>
</dbReference>
<keyword evidence="6" id="KW-0067">ATP-binding</keyword>
<dbReference type="GO" id="GO:0005524">
    <property type="term" value="F:ATP binding"/>
    <property type="evidence" value="ECO:0007669"/>
    <property type="project" value="UniProtKB-KW"/>
</dbReference>
<dbReference type="SUPFAM" id="SSF47323">
    <property type="entry name" value="Anticodon-binding domain of a subclass of class I aminoacyl-tRNA synthetases"/>
    <property type="match status" value="1"/>
</dbReference>
<dbReference type="PRINTS" id="PR00983">
    <property type="entry name" value="TRNASYNTHCYS"/>
</dbReference>
<gene>
    <name evidence="10" type="ORF">QBC38DRAFT_527727</name>
</gene>
<name>A0AAN6YQD4_9PEZI</name>
<keyword evidence="4" id="KW-0547">Nucleotide-binding</keyword>
<reference evidence="10" key="1">
    <citation type="journal article" date="2023" name="Mol. Phylogenet. Evol.">
        <title>Genome-scale phylogeny and comparative genomics of the fungal order Sordariales.</title>
        <authorList>
            <person name="Hensen N."/>
            <person name="Bonometti L."/>
            <person name="Westerberg I."/>
            <person name="Brannstrom I.O."/>
            <person name="Guillou S."/>
            <person name="Cros-Aarteil S."/>
            <person name="Calhoun S."/>
            <person name="Haridas S."/>
            <person name="Kuo A."/>
            <person name="Mondo S."/>
            <person name="Pangilinan J."/>
            <person name="Riley R."/>
            <person name="LaButti K."/>
            <person name="Andreopoulos B."/>
            <person name="Lipzen A."/>
            <person name="Chen C."/>
            <person name="Yan M."/>
            <person name="Daum C."/>
            <person name="Ng V."/>
            <person name="Clum A."/>
            <person name="Steindorff A."/>
            <person name="Ohm R.A."/>
            <person name="Martin F."/>
            <person name="Silar P."/>
            <person name="Natvig D.O."/>
            <person name="Lalanne C."/>
            <person name="Gautier V."/>
            <person name="Ament-Velasquez S.L."/>
            <person name="Kruys A."/>
            <person name="Hutchinson M.I."/>
            <person name="Powell A.J."/>
            <person name="Barry K."/>
            <person name="Miller A.N."/>
            <person name="Grigoriev I.V."/>
            <person name="Debuchy R."/>
            <person name="Gladieux P."/>
            <person name="Hiltunen Thoren M."/>
            <person name="Johannesson H."/>
        </authorList>
    </citation>
    <scope>NUCLEOTIDE SEQUENCE</scope>
    <source>
        <strain evidence="10">CBS 990.96</strain>
    </source>
</reference>
<protein>
    <submittedName>
        <fullName evidence="10">tRNA synthetases class I (C) catalytic domain-containing protein</fullName>
    </submittedName>
</protein>
<feature type="coiled-coil region" evidence="7">
    <location>
        <begin position="562"/>
        <end position="599"/>
    </location>
</feature>
<accession>A0AAN6YQD4</accession>
<evidence type="ECO:0000256" key="3">
    <source>
        <dbReference type="ARBA" id="ARBA00022723"/>
    </source>
</evidence>
<feature type="region of interest" description="Disordered" evidence="8">
    <location>
        <begin position="181"/>
        <end position="202"/>
    </location>
</feature>
<evidence type="ECO:0000256" key="7">
    <source>
        <dbReference type="SAM" id="Coils"/>
    </source>
</evidence>
<keyword evidence="7" id="KW-0175">Coiled coil</keyword>
<dbReference type="PANTHER" id="PTHR10890">
    <property type="entry name" value="CYSTEINYL-TRNA SYNTHETASE"/>
    <property type="match status" value="1"/>
</dbReference>
<comment type="cofactor">
    <cofactor evidence="1">
        <name>Zn(2+)</name>
        <dbReference type="ChEBI" id="CHEBI:29105"/>
    </cofactor>
</comment>
<evidence type="ECO:0000256" key="5">
    <source>
        <dbReference type="ARBA" id="ARBA00022833"/>
    </source>
</evidence>
<dbReference type="Pfam" id="PF01406">
    <property type="entry name" value="tRNA-synt_1e"/>
    <property type="match status" value="1"/>
</dbReference>
<comment type="caution">
    <text evidence="10">The sequence shown here is derived from an EMBL/GenBank/DDBJ whole genome shotgun (WGS) entry which is preliminary data.</text>
</comment>
<evidence type="ECO:0000313" key="11">
    <source>
        <dbReference type="Proteomes" id="UP001301958"/>
    </source>
</evidence>
<keyword evidence="3" id="KW-0479">Metal-binding</keyword>
<evidence type="ECO:0000256" key="2">
    <source>
        <dbReference type="ARBA" id="ARBA00022598"/>
    </source>
</evidence>
<dbReference type="FunFam" id="3.40.50.620:FF:000186">
    <property type="entry name" value="Putative Cysteinyl-tRNA synthetase"/>
    <property type="match status" value="1"/>
</dbReference>
<sequence length="657" mass="73639">CILSETRAAFQQYISKNLPSIPSDTSPEAFSDLVAKVYKDKQGEPVKVDDLLLRARLGTARLAAEALQAPGSPADFFSKTDDILLPYLDVLHGASMDSNNYDIYLELTQKFERRFFEDMDALNVLPPDQLTRVTEYVPQVVEFVQKIVANGFGYATPDGSVYFDIDAFEAAGHSYSRLEPWNKNDKSLQDDGEGSLSKGTSMKRSDSHFALWKASKPGEPAWPSPWGRGRPRWHIECSAMASDVIGKTIDIHSGGVDLRFPHHDNELAQSEAYWSTPDCHVQWTNYFIHMGQLRIRGLKMSKSLKNFTTIRSVLSDNDWTARSLRIFFLLVPWQDRIEVTEGSGSLEHSPDTTATPQLSAADHQLLDSLEKAKADVDTALCDSFNTSAVMRILSELVTEANSAEYLSDRTMYLLARWVTHIVSIFGLDPEGNLQDTDRIGWSGLEIPLPAKPYIYPASQLRDQVRSLACSGSFDHASISKLADEIPESSSLVDKTSKPYNDVLRHFRAAVKFLADRQAPAKDLLALCDQLRDTHLWNLGIYLEDRNSPQPALVRPLDKSIVEARAERETAGAAKAKAKLEQEAKEAEAAKELLERAKVDPAVMFRNTDEYSEWDENGIPTLEAGGNAVSKNKRKKFVKEWEKQKRIHEAWLATQNKA</sequence>
<evidence type="ECO:0000256" key="1">
    <source>
        <dbReference type="ARBA" id="ARBA00001947"/>
    </source>
</evidence>
<dbReference type="SUPFAM" id="SSF52374">
    <property type="entry name" value="Nucleotidylyl transferase"/>
    <property type="match status" value="1"/>
</dbReference>
<evidence type="ECO:0000256" key="6">
    <source>
        <dbReference type="ARBA" id="ARBA00022840"/>
    </source>
</evidence>
<evidence type="ECO:0000313" key="10">
    <source>
        <dbReference type="EMBL" id="KAK4220452.1"/>
    </source>
</evidence>
<dbReference type="InterPro" id="IPR024909">
    <property type="entry name" value="Cys-tRNA/MSH_ligase"/>
</dbReference>
<organism evidence="10 11">
    <name type="scientific">Podospora fimiseda</name>
    <dbReference type="NCBI Taxonomy" id="252190"/>
    <lineage>
        <taxon>Eukaryota</taxon>
        <taxon>Fungi</taxon>
        <taxon>Dikarya</taxon>
        <taxon>Ascomycota</taxon>
        <taxon>Pezizomycotina</taxon>
        <taxon>Sordariomycetes</taxon>
        <taxon>Sordariomycetidae</taxon>
        <taxon>Sordariales</taxon>
        <taxon>Podosporaceae</taxon>
        <taxon>Podospora</taxon>
    </lineage>
</organism>
<reference evidence="10" key="2">
    <citation type="submission" date="2023-05" db="EMBL/GenBank/DDBJ databases">
        <authorList>
            <consortium name="Lawrence Berkeley National Laboratory"/>
            <person name="Steindorff A."/>
            <person name="Hensen N."/>
            <person name="Bonometti L."/>
            <person name="Westerberg I."/>
            <person name="Brannstrom I.O."/>
            <person name="Guillou S."/>
            <person name="Cros-Aarteil S."/>
            <person name="Calhoun S."/>
            <person name="Haridas S."/>
            <person name="Kuo A."/>
            <person name="Mondo S."/>
            <person name="Pangilinan J."/>
            <person name="Riley R."/>
            <person name="Labutti K."/>
            <person name="Andreopoulos B."/>
            <person name="Lipzen A."/>
            <person name="Chen C."/>
            <person name="Yanf M."/>
            <person name="Daum C."/>
            <person name="Ng V."/>
            <person name="Clum A."/>
            <person name="Ohm R."/>
            <person name="Martin F."/>
            <person name="Silar P."/>
            <person name="Natvig D."/>
            <person name="Lalanne C."/>
            <person name="Gautier V."/>
            <person name="Ament-Velasquez S.L."/>
            <person name="Kruys A."/>
            <person name="Hutchinson M.I."/>
            <person name="Powell A.J."/>
            <person name="Barry K."/>
            <person name="Miller A.N."/>
            <person name="Grigoriev I.V."/>
            <person name="Debuchy R."/>
            <person name="Gladieux P."/>
            <person name="Thoren M.H."/>
            <person name="Johannesson H."/>
        </authorList>
    </citation>
    <scope>NUCLEOTIDE SEQUENCE</scope>
    <source>
        <strain evidence="10">CBS 990.96</strain>
    </source>
</reference>
<dbReference type="PANTHER" id="PTHR10890:SF3">
    <property type="entry name" value="CYSTEINE--TRNA LIGASE, CYTOPLASMIC"/>
    <property type="match status" value="1"/>
</dbReference>
<keyword evidence="11" id="KW-1185">Reference proteome</keyword>